<keyword evidence="2" id="KW-1185">Reference proteome</keyword>
<evidence type="ECO:0000313" key="2">
    <source>
        <dbReference type="Proteomes" id="UP000017836"/>
    </source>
</evidence>
<name>U5DA94_AMBTC</name>
<gene>
    <name evidence="1" type="ORF">AMTR_s00037p00079030</name>
</gene>
<dbReference type="EMBL" id="KI392350">
    <property type="protein sequence ID" value="ERN17313.1"/>
    <property type="molecule type" value="Genomic_DNA"/>
</dbReference>
<reference evidence="2" key="1">
    <citation type="journal article" date="2013" name="Science">
        <title>The Amborella genome and the evolution of flowering plants.</title>
        <authorList>
            <consortium name="Amborella Genome Project"/>
        </authorList>
    </citation>
    <scope>NUCLEOTIDE SEQUENCE [LARGE SCALE GENOMIC DNA]</scope>
</reference>
<dbReference type="Proteomes" id="UP000017836">
    <property type="component" value="Unassembled WGS sequence"/>
</dbReference>
<dbReference type="AlphaFoldDB" id="U5DA94"/>
<protein>
    <submittedName>
        <fullName evidence="1">Uncharacterized protein</fullName>
    </submittedName>
</protein>
<dbReference type="Gramene" id="ERN17313">
    <property type="protein sequence ID" value="ERN17313"/>
    <property type="gene ID" value="AMTR_s00037p00079030"/>
</dbReference>
<proteinExistence type="predicted"/>
<organism evidence="1 2">
    <name type="scientific">Amborella trichopoda</name>
    <dbReference type="NCBI Taxonomy" id="13333"/>
    <lineage>
        <taxon>Eukaryota</taxon>
        <taxon>Viridiplantae</taxon>
        <taxon>Streptophyta</taxon>
        <taxon>Embryophyta</taxon>
        <taxon>Tracheophyta</taxon>
        <taxon>Spermatophyta</taxon>
        <taxon>Magnoliopsida</taxon>
        <taxon>Amborellales</taxon>
        <taxon>Amborellaceae</taxon>
        <taxon>Amborella</taxon>
    </lineage>
</organism>
<evidence type="ECO:0000313" key="1">
    <source>
        <dbReference type="EMBL" id="ERN17313.1"/>
    </source>
</evidence>
<sequence length="117" mass="12608">MGLRLCFTCPPTGCTSLHFPCGLPKDALRLPSLWAAWAYGCASLAFLTTAIRLPPSYGCASLAFLTAALRLLPSYGYASLAFLWLRFACLPYSCASLAFLPTAALRNKQSTLPPDRS</sequence>
<accession>U5DA94</accession>
<dbReference type="HOGENOM" id="CLU_2088082_0_0_1"/>